<dbReference type="InterPro" id="IPR008969">
    <property type="entry name" value="CarboxyPept-like_regulatory"/>
</dbReference>
<dbReference type="Pfam" id="PF13620">
    <property type="entry name" value="CarboxypepD_reg"/>
    <property type="match status" value="1"/>
</dbReference>
<evidence type="ECO:0000256" key="3">
    <source>
        <dbReference type="ARBA" id="ARBA00023237"/>
    </source>
</evidence>
<evidence type="ECO:0000256" key="2">
    <source>
        <dbReference type="ARBA" id="ARBA00023136"/>
    </source>
</evidence>
<gene>
    <name evidence="5" type="ORF">SAMN04488122_3194</name>
</gene>
<keyword evidence="6" id="KW-1185">Reference proteome</keyword>
<dbReference type="SUPFAM" id="SSF56935">
    <property type="entry name" value="Porins"/>
    <property type="match status" value="1"/>
</dbReference>
<proteinExistence type="predicted"/>
<dbReference type="InterPro" id="IPR037066">
    <property type="entry name" value="Plug_dom_sf"/>
</dbReference>
<dbReference type="EMBL" id="FOJG01000001">
    <property type="protein sequence ID" value="SEW43260.1"/>
    <property type="molecule type" value="Genomic_DNA"/>
</dbReference>
<dbReference type="STRING" id="29529.SAMN04488122_3194"/>
<protein>
    <submittedName>
        <fullName evidence="5">Outer membrane receptor for ferrienterochelin and colicins</fullName>
    </submittedName>
</protein>
<evidence type="ECO:0000259" key="4">
    <source>
        <dbReference type="Pfam" id="PF14905"/>
    </source>
</evidence>
<accession>A0A1I0RR67</accession>
<reference evidence="6" key="1">
    <citation type="submission" date="2016-10" db="EMBL/GenBank/DDBJ databases">
        <authorList>
            <person name="Varghese N."/>
            <person name="Submissions S."/>
        </authorList>
    </citation>
    <scope>NUCLEOTIDE SEQUENCE [LARGE SCALE GENOMIC DNA]</scope>
    <source>
        <strain evidence="6">DSM 3695</strain>
    </source>
</reference>
<evidence type="ECO:0000256" key="1">
    <source>
        <dbReference type="ARBA" id="ARBA00004442"/>
    </source>
</evidence>
<dbReference type="InterPro" id="IPR036942">
    <property type="entry name" value="Beta-barrel_TonB_sf"/>
</dbReference>
<dbReference type="PANTHER" id="PTHR40980:SF4">
    <property type="entry name" value="TONB-DEPENDENT RECEPTOR-LIKE BETA-BARREL DOMAIN-CONTAINING PROTEIN"/>
    <property type="match status" value="1"/>
</dbReference>
<sequence>MNKYYTVRNFLSGKAILLCLFLWGVQLRVSAQSLRVAGRLTDSQEQGVPFAGILLVQLPDSLGVGTAISDTAGRFQLTVPAKGNYLLRVSNMGYRPFTSAVFNVSGTSTLQELGTFALVEDQRMLGTVQIKGSKPRVEHQMDKTVLRIENSVLAEGSTALALLAKMPGVTVDDNGNVSLKGRPGTLVMINGKPTYLSGNQLANLLRGTASGNIANIELMSNPSSRYDAAGKGGIINIVMKKNTKKDLNGNVSLNGGAGRAGRWGAGSSLNYRTGKVNLFGAYSFIYEDLKNEDESERRFGGDTGGTPTLRTLQTSAETARLRGHDFRAGIDVTADEKNTIGFLVSGNIGKYPVTQQTGNVMTGFSGHPVLRDARTLTTGKEHWRDLLYNVNYLHTFNDKGHQLTIDADYVSHFSRMDQQLDTRYFEQDAALPGNSFRKGDIPSYNSIYVLKTDYTLPWKKNGKLEAGWKGSYVRTENNLKYDTLKSGAFVPDLSASNHFIYKEQIQAGYLNLQQDYGKFSIQLGLRGEYTYTEGHQLTTDSLVTRSYFNLFPSIFVSHTFSEEHKLQLSYSRRIERPGYWDLNPFRLYTDPFNYEEGNPYLRPAIANAVELGYSFFSDYYAAATYSRSKDVISPVVGQPADAAVLYSRPENLASFTNYGFSLTATNDITRWWQGTQFANFYYNGFTVQGAEKEVRQGGSFTFDSQNTFSIASGWKAELNALFRSAEVSGVFTTKAYYMISAGAQRDVLKGKGNIKLLVNDIFRSRQIKEWSDYNGIYTFNHRRYDTRSFMLTFTYRFGGAGAQQERRSTGSEELKGRLK</sequence>
<organism evidence="5 6">
    <name type="scientific">Chitinophaga arvensicola</name>
    <dbReference type="NCBI Taxonomy" id="29529"/>
    <lineage>
        <taxon>Bacteria</taxon>
        <taxon>Pseudomonadati</taxon>
        <taxon>Bacteroidota</taxon>
        <taxon>Chitinophagia</taxon>
        <taxon>Chitinophagales</taxon>
        <taxon>Chitinophagaceae</taxon>
        <taxon>Chitinophaga</taxon>
    </lineage>
</organism>
<keyword evidence="2" id="KW-0472">Membrane</keyword>
<dbReference type="PANTHER" id="PTHR40980">
    <property type="entry name" value="PLUG DOMAIN-CONTAINING PROTEIN"/>
    <property type="match status" value="1"/>
</dbReference>
<dbReference type="GO" id="GO:0009279">
    <property type="term" value="C:cell outer membrane"/>
    <property type="evidence" value="ECO:0007669"/>
    <property type="project" value="UniProtKB-SubCell"/>
</dbReference>
<keyword evidence="5" id="KW-0675">Receptor</keyword>
<dbReference type="Gene3D" id="2.40.170.20">
    <property type="entry name" value="TonB-dependent receptor, beta-barrel domain"/>
    <property type="match status" value="1"/>
</dbReference>
<feature type="domain" description="Outer membrane protein beta-barrel" evidence="4">
    <location>
        <begin position="394"/>
        <end position="795"/>
    </location>
</feature>
<dbReference type="InterPro" id="IPR041700">
    <property type="entry name" value="OMP_b-brl_3"/>
</dbReference>
<keyword evidence="3" id="KW-0998">Cell outer membrane</keyword>
<dbReference type="OrthoDB" id="905812at2"/>
<comment type="subcellular location">
    <subcellularLocation>
        <location evidence="1">Cell outer membrane</location>
    </subcellularLocation>
</comment>
<dbReference type="SUPFAM" id="SSF49464">
    <property type="entry name" value="Carboxypeptidase regulatory domain-like"/>
    <property type="match status" value="1"/>
</dbReference>
<evidence type="ECO:0000313" key="5">
    <source>
        <dbReference type="EMBL" id="SEW43260.1"/>
    </source>
</evidence>
<dbReference type="Pfam" id="PF14905">
    <property type="entry name" value="OMP_b-brl_3"/>
    <property type="match status" value="1"/>
</dbReference>
<dbReference type="Gene3D" id="2.170.130.10">
    <property type="entry name" value="TonB-dependent receptor, plug domain"/>
    <property type="match status" value="1"/>
</dbReference>
<dbReference type="AlphaFoldDB" id="A0A1I0RR67"/>
<evidence type="ECO:0000313" key="6">
    <source>
        <dbReference type="Proteomes" id="UP000199310"/>
    </source>
</evidence>
<dbReference type="Proteomes" id="UP000199310">
    <property type="component" value="Unassembled WGS sequence"/>
</dbReference>
<name>A0A1I0RR67_9BACT</name>
<dbReference type="RefSeq" id="WP_089896335.1">
    <property type="nucleotide sequence ID" value="NZ_FOJG01000001.1"/>
</dbReference>